<comment type="caution">
    <text evidence="4">The sequence shown here is derived from an EMBL/GenBank/DDBJ whole genome shotgun (WGS) entry which is preliminary data.</text>
</comment>
<evidence type="ECO:0000313" key="4">
    <source>
        <dbReference type="EMBL" id="RED48642.1"/>
    </source>
</evidence>
<evidence type="ECO:0000256" key="2">
    <source>
        <dbReference type="ARBA" id="ARBA00022526"/>
    </source>
</evidence>
<sequence>MKLIRLSGMATAVMVALSGLSAPALSNGNFIFMTNPDLAPSRDNGPQPHYSKIYGYSIDETTGAFTAVPGTPFASSDGARLLVIGPKADYAYTANYDDNNITTYSFDVSTGQLAILANSDSGGRGPSKLQFSPDGTTAIATNNITQSLAVFTIGSNGVLSQASGSPYALGGPPFSPKIHPTGKYVYVLANSHLYGYSLNAGTGGLTAINGMPMALEAGNNLVMDAAGDNLYIQAGYEKKGYVFSIDQANGEVSEVKDGRYAVAASGMVLSPSGNFAYAINFFNKSVPMIFKVDGTTGSLSTVDPGSVTFGYDPTYLTMSRDGSFLYVPDSQANVIHGYTVNQETGALTEITGSPFGTGGTFATRFTISPSGQYGYIGNAQSHNVSGYSINQSTGALTALHGSPFAIDAGAFYMTVYPQ</sequence>
<name>A0A3D9HGL0_9PROT</name>
<keyword evidence="5" id="KW-1185">Reference proteome</keyword>
<dbReference type="GO" id="GO:0017057">
    <property type="term" value="F:6-phosphogluconolactonase activity"/>
    <property type="evidence" value="ECO:0007669"/>
    <property type="project" value="TreeGrafter"/>
</dbReference>
<proteinExistence type="inferred from homology"/>
<feature type="signal peptide" evidence="3">
    <location>
        <begin position="1"/>
        <end position="26"/>
    </location>
</feature>
<reference evidence="4 5" key="1">
    <citation type="submission" date="2018-07" db="EMBL/GenBank/DDBJ databases">
        <title>Genomic Encyclopedia of Type Strains, Phase III (KMG-III): the genomes of soil and plant-associated and newly described type strains.</title>
        <authorList>
            <person name="Whitman W."/>
        </authorList>
    </citation>
    <scope>NUCLEOTIDE SEQUENCE [LARGE SCALE GENOMIC DNA]</scope>
    <source>
        <strain evidence="4 5">CECT 8488</strain>
    </source>
</reference>
<dbReference type="PANTHER" id="PTHR30344:SF1">
    <property type="entry name" value="6-PHOSPHOGLUCONOLACTONASE"/>
    <property type="match status" value="1"/>
</dbReference>
<evidence type="ECO:0000256" key="1">
    <source>
        <dbReference type="ARBA" id="ARBA00005564"/>
    </source>
</evidence>
<dbReference type="OrthoDB" id="145213at2"/>
<keyword evidence="4" id="KW-0413">Isomerase</keyword>
<keyword evidence="2" id="KW-0119">Carbohydrate metabolism</keyword>
<dbReference type="GO" id="GO:0006006">
    <property type="term" value="P:glucose metabolic process"/>
    <property type="evidence" value="ECO:0007669"/>
    <property type="project" value="UniProtKB-KW"/>
</dbReference>
<dbReference type="RefSeq" id="WP_115937586.1">
    <property type="nucleotide sequence ID" value="NZ_QRDW01000007.1"/>
</dbReference>
<dbReference type="AlphaFoldDB" id="A0A3D9HGL0"/>
<accession>A0A3D9HGL0</accession>
<organism evidence="4 5">
    <name type="scientific">Aestuariispira insulae</name>
    <dbReference type="NCBI Taxonomy" id="1461337"/>
    <lineage>
        <taxon>Bacteria</taxon>
        <taxon>Pseudomonadati</taxon>
        <taxon>Pseudomonadota</taxon>
        <taxon>Alphaproteobacteria</taxon>
        <taxon>Rhodospirillales</taxon>
        <taxon>Kiloniellaceae</taxon>
        <taxon>Aestuariispira</taxon>
    </lineage>
</organism>
<dbReference type="Proteomes" id="UP000256845">
    <property type="component" value="Unassembled WGS sequence"/>
</dbReference>
<dbReference type="InterPro" id="IPR050282">
    <property type="entry name" value="Cycloisomerase_2"/>
</dbReference>
<dbReference type="Pfam" id="PF10282">
    <property type="entry name" value="Lactonase"/>
    <property type="match status" value="2"/>
</dbReference>
<evidence type="ECO:0000256" key="3">
    <source>
        <dbReference type="SAM" id="SignalP"/>
    </source>
</evidence>
<dbReference type="Gene3D" id="2.130.10.10">
    <property type="entry name" value="YVTN repeat-like/Quinoprotein amine dehydrogenase"/>
    <property type="match status" value="3"/>
</dbReference>
<dbReference type="SUPFAM" id="SSF51004">
    <property type="entry name" value="C-terminal (heme d1) domain of cytochrome cd1-nitrite reductase"/>
    <property type="match status" value="1"/>
</dbReference>
<dbReference type="GO" id="GO:0016853">
    <property type="term" value="F:isomerase activity"/>
    <property type="evidence" value="ECO:0007669"/>
    <property type="project" value="UniProtKB-KW"/>
</dbReference>
<keyword evidence="3" id="KW-0732">Signal</keyword>
<dbReference type="EMBL" id="QRDW01000007">
    <property type="protein sequence ID" value="RED48642.1"/>
    <property type="molecule type" value="Genomic_DNA"/>
</dbReference>
<dbReference type="InterPro" id="IPR019405">
    <property type="entry name" value="Lactonase_7-beta_prop"/>
</dbReference>
<comment type="similarity">
    <text evidence="1">Belongs to the cycloisomerase 2 family.</text>
</comment>
<keyword evidence="2" id="KW-0313">Glucose metabolism</keyword>
<dbReference type="InterPro" id="IPR011048">
    <property type="entry name" value="Haem_d1_sf"/>
</dbReference>
<dbReference type="InterPro" id="IPR015943">
    <property type="entry name" value="WD40/YVTN_repeat-like_dom_sf"/>
</dbReference>
<protein>
    <submittedName>
        <fullName evidence="4">6-phosphogluconolactonase (Cycloisomerase 2 family)</fullName>
    </submittedName>
</protein>
<dbReference type="PANTHER" id="PTHR30344">
    <property type="entry name" value="6-PHOSPHOGLUCONOLACTONASE-RELATED"/>
    <property type="match status" value="1"/>
</dbReference>
<feature type="chain" id="PRO_5017814002" evidence="3">
    <location>
        <begin position="27"/>
        <end position="418"/>
    </location>
</feature>
<evidence type="ECO:0000313" key="5">
    <source>
        <dbReference type="Proteomes" id="UP000256845"/>
    </source>
</evidence>
<gene>
    <name evidence="4" type="ORF">DFP90_107146</name>
</gene>